<organism evidence="1 2">
    <name type="scientific">Polyangium fumosum</name>
    <dbReference type="NCBI Taxonomy" id="889272"/>
    <lineage>
        <taxon>Bacteria</taxon>
        <taxon>Pseudomonadati</taxon>
        <taxon>Myxococcota</taxon>
        <taxon>Polyangia</taxon>
        <taxon>Polyangiales</taxon>
        <taxon>Polyangiaceae</taxon>
        <taxon>Polyangium</taxon>
    </lineage>
</organism>
<protein>
    <submittedName>
        <fullName evidence="1">Uncharacterized protein</fullName>
    </submittedName>
</protein>
<gene>
    <name evidence="1" type="ORF">E8A74_44745</name>
</gene>
<evidence type="ECO:0000313" key="2">
    <source>
        <dbReference type="Proteomes" id="UP000309215"/>
    </source>
</evidence>
<dbReference type="OrthoDB" id="5516895at2"/>
<comment type="caution">
    <text evidence="1">The sequence shown here is derived from an EMBL/GenBank/DDBJ whole genome shotgun (WGS) entry which is preliminary data.</text>
</comment>
<dbReference type="EMBL" id="SSMQ01000083">
    <property type="protein sequence ID" value="TKC97113.1"/>
    <property type="molecule type" value="Genomic_DNA"/>
</dbReference>
<keyword evidence="2" id="KW-1185">Reference proteome</keyword>
<dbReference type="RefSeq" id="WP_136935292.1">
    <property type="nucleotide sequence ID" value="NZ_SSMQ01000083.1"/>
</dbReference>
<sequence>MTKRLIRFAKRLAAWEADHPIEELQRIEFRNRDGSPDLRPSVYELDVSHPALVQAYAEHAAAAEIDPPTTALAIDASNPARTSVPTPGSAKFSFIMEAHREVLLKDVDDLHAFILELSQDPSERRSTIRKAEILAYARARLEAGDPEWDAVSTSPKLKKWKLK</sequence>
<dbReference type="Proteomes" id="UP000309215">
    <property type="component" value="Unassembled WGS sequence"/>
</dbReference>
<name>A0A4U1IS25_9BACT</name>
<reference evidence="1 2" key="1">
    <citation type="submission" date="2019-04" db="EMBL/GenBank/DDBJ databases">
        <authorList>
            <person name="Li Y."/>
            <person name="Wang J."/>
        </authorList>
    </citation>
    <scope>NUCLEOTIDE SEQUENCE [LARGE SCALE GENOMIC DNA]</scope>
    <source>
        <strain evidence="1 2">DSM 14668</strain>
    </source>
</reference>
<accession>A0A4U1IS25</accession>
<dbReference type="AlphaFoldDB" id="A0A4U1IS25"/>
<evidence type="ECO:0000313" key="1">
    <source>
        <dbReference type="EMBL" id="TKC97113.1"/>
    </source>
</evidence>
<proteinExistence type="predicted"/>